<dbReference type="Pfam" id="PF13229">
    <property type="entry name" value="Beta_helix"/>
    <property type="match status" value="2"/>
</dbReference>
<organism evidence="2 3">
    <name type="scientific">Novipirellula aureliae</name>
    <dbReference type="NCBI Taxonomy" id="2527966"/>
    <lineage>
        <taxon>Bacteria</taxon>
        <taxon>Pseudomonadati</taxon>
        <taxon>Planctomycetota</taxon>
        <taxon>Planctomycetia</taxon>
        <taxon>Pirellulales</taxon>
        <taxon>Pirellulaceae</taxon>
        <taxon>Novipirellula</taxon>
    </lineage>
</organism>
<name>A0A5C6E730_9BACT</name>
<gene>
    <name evidence="2" type="ORF">Q31b_19010</name>
</gene>
<dbReference type="Gene3D" id="2.160.20.10">
    <property type="entry name" value="Single-stranded right-handed beta-helix, Pectin lyase-like"/>
    <property type="match status" value="2"/>
</dbReference>
<feature type="domain" description="Right handed beta helix" evidence="1">
    <location>
        <begin position="337"/>
        <end position="426"/>
    </location>
</feature>
<dbReference type="SUPFAM" id="SSF51126">
    <property type="entry name" value="Pectin lyase-like"/>
    <property type="match status" value="1"/>
</dbReference>
<dbReference type="RefSeq" id="WP_197171225.1">
    <property type="nucleotide sequence ID" value="NZ_SJPY01000002.1"/>
</dbReference>
<dbReference type="InterPro" id="IPR039448">
    <property type="entry name" value="Beta_helix"/>
</dbReference>
<keyword evidence="3" id="KW-1185">Reference proteome</keyword>
<dbReference type="InterPro" id="IPR011050">
    <property type="entry name" value="Pectin_lyase_fold/virulence"/>
</dbReference>
<evidence type="ECO:0000313" key="2">
    <source>
        <dbReference type="EMBL" id="TWU44365.1"/>
    </source>
</evidence>
<dbReference type="SMART" id="SM00710">
    <property type="entry name" value="PbH1"/>
    <property type="match status" value="7"/>
</dbReference>
<sequence length="736" mass="82079">MFNRSHPFWFITFVALVCISAHSQDHARVEIHVSSDADPGGDGSVRAPFRSLVEARDWIRQSRVSGDLPTGQAVTVLVGSGEYVFDSTFELSSEDSGSSGAAVIYRAEKRLDARLLGGITLSPKSFEPVSDPEILNRLDPQIRQEIRVISLPGPRGEFQQLGDAYRSVPTAPWLYIDGMPMQLARWPNANADNEGWASFSKVIDTGMANPLAKNKEQQEKHPGSFVFDDPRLERWQVDQGVWLRGYWTHDWADEVIRVASYNSDEKIITLAAPHAYGIMSGTWGQASRRFYALNVLEELDQPGEWYLDRKRNKLYLYPTDQFKSASIVLATLSEPLIRVKNAKHLRFEGLSIGYGHGDGMVLQATEHVEVAGCEIANLARTGIRVSGGENTVRSCHLFNLGTSGISISGGDRHTLTPANNLAVNNHIHHYGRFQRTYAPGIGVSGCGQVVRNNSIHDAPHNAVLYGGNEHLFERNEIYRVVMETGDAGAFYSGRDWTSQGNTLRHNYIHHLGAGDAKHVNTMGVYLDDCDCGDTIEGNVFYRAGRAIMIGGGRSNPVINNLVVDCPIGLHIDSRGMTWEHWNSAKHSGWNLEEKAQALNYQKPPWSDRYPQLAMIMSDSPREPLYNPIHRNVFVNITSQVWSRDKNVDALMDKFEIENNLVVNTRGDEAAIAMAKDQWEGFRNLAGSPAAPIELGFVDADNQDFSLRDDARLRKELPAFEPIPMHQIGLYIDPAFQ</sequence>
<dbReference type="EMBL" id="SJPY01000002">
    <property type="protein sequence ID" value="TWU44365.1"/>
    <property type="molecule type" value="Genomic_DNA"/>
</dbReference>
<dbReference type="InterPro" id="IPR012334">
    <property type="entry name" value="Pectin_lyas_fold"/>
</dbReference>
<reference evidence="2 3" key="1">
    <citation type="submission" date="2019-02" db="EMBL/GenBank/DDBJ databases">
        <title>Deep-cultivation of Planctomycetes and their phenomic and genomic characterization uncovers novel biology.</title>
        <authorList>
            <person name="Wiegand S."/>
            <person name="Jogler M."/>
            <person name="Boedeker C."/>
            <person name="Pinto D."/>
            <person name="Vollmers J."/>
            <person name="Rivas-Marin E."/>
            <person name="Kohn T."/>
            <person name="Peeters S.H."/>
            <person name="Heuer A."/>
            <person name="Rast P."/>
            <person name="Oberbeckmann S."/>
            <person name="Bunk B."/>
            <person name="Jeske O."/>
            <person name="Meyerdierks A."/>
            <person name="Storesund J.E."/>
            <person name="Kallscheuer N."/>
            <person name="Luecker S."/>
            <person name="Lage O.M."/>
            <person name="Pohl T."/>
            <person name="Merkel B.J."/>
            <person name="Hornburger P."/>
            <person name="Mueller R.-W."/>
            <person name="Bruemmer F."/>
            <person name="Labrenz M."/>
            <person name="Spormann A.M."/>
            <person name="Op Den Camp H."/>
            <person name="Overmann J."/>
            <person name="Amann R."/>
            <person name="Jetten M.S.M."/>
            <person name="Mascher T."/>
            <person name="Medema M.H."/>
            <person name="Devos D.P."/>
            <person name="Kaster A.-K."/>
            <person name="Ovreas L."/>
            <person name="Rohde M."/>
            <person name="Galperin M.Y."/>
            <person name="Jogler C."/>
        </authorList>
    </citation>
    <scope>NUCLEOTIDE SEQUENCE [LARGE SCALE GENOMIC DNA]</scope>
    <source>
        <strain evidence="2 3">Q31b</strain>
    </source>
</reference>
<protein>
    <recommendedName>
        <fullName evidence="1">Right handed beta helix domain-containing protein</fullName>
    </recommendedName>
</protein>
<comment type="caution">
    <text evidence="2">The sequence shown here is derived from an EMBL/GenBank/DDBJ whole genome shotgun (WGS) entry which is preliminary data.</text>
</comment>
<evidence type="ECO:0000313" key="3">
    <source>
        <dbReference type="Proteomes" id="UP000315471"/>
    </source>
</evidence>
<dbReference type="PANTHER" id="PTHR36453:SF1">
    <property type="entry name" value="RIGHT HANDED BETA HELIX DOMAIN-CONTAINING PROTEIN"/>
    <property type="match status" value="1"/>
</dbReference>
<evidence type="ECO:0000259" key="1">
    <source>
        <dbReference type="Pfam" id="PF13229"/>
    </source>
</evidence>
<proteinExistence type="predicted"/>
<dbReference type="PANTHER" id="PTHR36453">
    <property type="entry name" value="SECRETED PROTEIN-RELATED"/>
    <property type="match status" value="1"/>
</dbReference>
<dbReference type="InterPro" id="IPR006626">
    <property type="entry name" value="PbH1"/>
</dbReference>
<accession>A0A5C6E730</accession>
<feature type="domain" description="Right handed beta helix" evidence="1">
    <location>
        <begin position="440"/>
        <end position="572"/>
    </location>
</feature>
<dbReference type="AlphaFoldDB" id="A0A5C6E730"/>
<dbReference type="Proteomes" id="UP000315471">
    <property type="component" value="Unassembled WGS sequence"/>
</dbReference>